<dbReference type="InterPro" id="IPR036273">
    <property type="entry name" value="CRAL/TRIO_N_dom_sf"/>
</dbReference>
<reference evidence="4" key="1">
    <citation type="submission" date="2025-08" db="UniProtKB">
        <authorList>
            <consortium name="RefSeq"/>
        </authorList>
    </citation>
    <scope>IDENTIFICATION</scope>
    <source>
        <tissue evidence="4">Testes</tissue>
    </source>
</reference>
<dbReference type="Gene3D" id="3.40.525.10">
    <property type="entry name" value="CRAL-TRIO lipid binding domain"/>
    <property type="match status" value="2"/>
</dbReference>
<dbReference type="InterPro" id="IPR036598">
    <property type="entry name" value="GOLD_dom_sf"/>
</dbReference>
<dbReference type="PANTHER" id="PTHR23324">
    <property type="entry name" value="SEC14 RELATED PROTEIN"/>
    <property type="match status" value="1"/>
</dbReference>
<dbReference type="Gene3D" id="2.60.120.680">
    <property type="entry name" value="GOLD domain"/>
    <property type="match status" value="1"/>
</dbReference>
<feature type="domain" description="CRAL-TRIO" evidence="1">
    <location>
        <begin position="52"/>
        <end position="165"/>
    </location>
</feature>
<feature type="domain" description="GOLD" evidence="2">
    <location>
        <begin position="183"/>
        <end position="294"/>
    </location>
</feature>
<evidence type="ECO:0000313" key="4">
    <source>
        <dbReference type="RefSeq" id="XP_006811137.1"/>
    </source>
</evidence>
<dbReference type="InterPro" id="IPR036865">
    <property type="entry name" value="CRAL-TRIO_dom_sf"/>
</dbReference>
<dbReference type="Proteomes" id="UP000694865">
    <property type="component" value="Unplaced"/>
</dbReference>
<name>A0ABM0LTP6_SACKO</name>
<gene>
    <name evidence="4" type="primary">LOC100371598</name>
</gene>
<dbReference type="PANTHER" id="PTHR23324:SF83">
    <property type="entry name" value="SEC14-LIKE PROTEIN 2"/>
    <property type="match status" value="1"/>
</dbReference>
<proteinExistence type="predicted"/>
<evidence type="ECO:0000313" key="3">
    <source>
        <dbReference type="Proteomes" id="UP000694865"/>
    </source>
</evidence>
<dbReference type="SMART" id="SM01100">
    <property type="entry name" value="CRAL_TRIO_N"/>
    <property type="match status" value="1"/>
</dbReference>
<sequence length="308" mass="35612">MSGRVGDLSPKQEEKLAEFKEKLVDILIKPEHDDYYCLKWLRARGFDVAKAETMIRKHGKRIDELTYVMDLEGLGTRHLWKPAVDYVNKFGTIIQANYPECLKALYIVRAPKIFPLVYALIKPFIDENVRKKIHVLDDNFQSTLLKYIPAESLPVHWGGTMTDPETGDPKCASIINPGGKVPEKYYMLEVEMPYEKYLKVELVKKKFDLTFEVTKLGSVIRYVFKTDEGDIGLAVFLQTGSKELKPFQPLEKYNSHLVYEDGSIDCQEIGTYILRFDNSHSWTKNKTLHYFAEVVEPDELIEEMNTDL</sequence>
<organism evidence="3 4">
    <name type="scientific">Saccoglossus kowalevskii</name>
    <name type="common">Acorn worm</name>
    <dbReference type="NCBI Taxonomy" id="10224"/>
    <lineage>
        <taxon>Eukaryota</taxon>
        <taxon>Metazoa</taxon>
        <taxon>Hemichordata</taxon>
        <taxon>Enteropneusta</taxon>
        <taxon>Harrimaniidae</taxon>
        <taxon>Saccoglossus</taxon>
    </lineage>
</organism>
<dbReference type="SUPFAM" id="SSF101576">
    <property type="entry name" value="Supernatant protein factor (SPF), C-terminal domain"/>
    <property type="match status" value="1"/>
</dbReference>
<dbReference type="GeneID" id="100371598"/>
<dbReference type="Pfam" id="PF00650">
    <property type="entry name" value="CRAL_TRIO"/>
    <property type="match status" value="1"/>
</dbReference>
<dbReference type="SUPFAM" id="SSF46938">
    <property type="entry name" value="CRAL/TRIO N-terminal domain"/>
    <property type="match status" value="1"/>
</dbReference>
<dbReference type="InterPro" id="IPR011074">
    <property type="entry name" value="CRAL/TRIO_N_dom"/>
</dbReference>
<protein>
    <submittedName>
        <fullName evidence="4">SEC14-like protein 2-like</fullName>
    </submittedName>
</protein>
<evidence type="ECO:0000259" key="2">
    <source>
        <dbReference type="PROSITE" id="PS50866"/>
    </source>
</evidence>
<dbReference type="InterPro" id="IPR009038">
    <property type="entry name" value="GOLD_dom"/>
</dbReference>
<dbReference type="SMART" id="SM00516">
    <property type="entry name" value="SEC14"/>
    <property type="match status" value="1"/>
</dbReference>
<dbReference type="RefSeq" id="XP_006811137.1">
    <property type="nucleotide sequence ID" value="XM_006811074.1"/>
</dbReference>
<dbReference type="PROSITE" id="PS50191">
    <property type="entry name" value="CRAL_TRIO"/>
    <property type="match status" value="1"/>
</dbReference>
<dbReference type="InterPro" id="IPR001251">
    <property type="entry name" value="CRAL-TRIO_dom"/>
</dbReference>
<accession>A0ABM0LTP6</accession>
<keyword evidence="3" id="KW-1185">Reference proteome</keyword>
<evidence type="ECO:0000259" key="1">
    <source>
        <dbReference type="PROSITE" id="PS50191"/>
    </source>
</evidence>
<dbReference type="PROSITE" id="PS50866">
    <property type="entry name" value="GOLD"/>
    <property type="match status" value="1"/>
</dbReference>
<dbReference type="InterPro" id="IPR051064">
    <property type="entry name" value="SEC14/CRAL-TRIO_domain"/>
</dbReference>
<dbReference type="SUPFAM" id="SSF52087">
    <property type="entry name" value="CRAL/TRIO domain"/>
    <property type="match status" value="1"/>
</dbReference>
<dbReference type="CDD" id="cd00170">
    <property type="entry name" value="SEC14"/>
    <property type="match status" value="1"/>
</dbReference>